<dbReference type="InterPro" id="IPR002938">
    <property type="entry name" value="FAD-bd"/>
</dbReference>
<dbReference type="EMBL" id="CP003734">
    <property type="protein sequence ID" value="AFO47473.1"/>
    <property type="molecule type" value="Genomic_DNA"/>
</dbReference>
<feature type="domain" description="FAD-binding" evidence="1">
    <location>
        <begin position="2"/>
        <end position="102"/>
    </location>
</feature>
<gene>
    <name evidence="2" type="ordered locus">T1E_1619</name>
</gene>
<protein>
    <submittedName>
        <fullName evidence="2">FAD dependent oxidoreductase</fullName>
    </submittedName>
</protein>
<evidence type="ECO:0000313" key="2">
    <source>
        <dbReference type="EMBL" id="AFO47473.1"/>
    </source>
</evidence>
<dbReference type="Proteomes" id="UP000006503">
    <property type="component" value="Chromosome"/>
</dbReference>
<proteinExistence type="predicted"/>
<dbReference type="PATRIC" id="fig|1196325.3.peg.1618"/>
<dbReference type="InterPro" id="IPR036188">
    <property type="entry name" value="FAD/NAD-bd_sf"/>
</dbReference>
<name>I7B817_PSEPT</name>
<dbReference type="SUPFAM" id="SSF51905">
    <property type="entry name" value="FAD/NAD(P)-binding domain"/>
    <property type="match status" value="1"/>
</dbReference>
<evidence type="ECO:0000259" key="1">
    <source>
        <dbReference type="Pfam" id="PF01494"/>
    </source>
</evidence>
<dbReference type="AlphaFoldDB" id="I7B817"/>
<organism evidence="2 3">
    <name type="scientific">Pseudomonas putida (strain DOT-T1E)</name>
    <dbReference type="NCBI Taxonomy" id="1196325"/>
    <lineage>
        <taxon>Bacteria</taxon>
        <taxon>Pseudomonadati</taxon>
        <taxon>Pseudomonadota</taxon>
        <taxon>Gammaproteobacteria</taxon>
        <taxon>Pseudomonadales</taxon>
        <taxon>Pseudomonadaceae</taxon>
        <taxon>Pseudomonas</taxon>
    </lineage>
</organism>
<accession>I7B817</accession>
<dbReference type="GO" id="GO:0003824">
    <property type="term" value="F:catalytic activity"/>
    <property type="evidence" value="ECO:0007669"/>
    <property type="project" value="UniProtKB-ARBA"/>
</dbReference>
<dbReference type="KEGG" id="ppx:T1E_1619"/>
<dbReference type="Gene3D" id="3.50.50.60">
    <property type="entry name" value="FAD/NAD(P)-binding domain"/>
    <property type="match status" value="1"/>
</dbReference>
<reference evidence="3" key="1">
    <citation type="journal article" date="2013" name="Microb. Biotechnol.">
        <title>Metabolic potential of the organic-solvent tolerant Pseudomonas putida DOT-T1E deduced from its annotated genome.</title>
        <authorList>
            <person name="Udaondo Z."/>
            <person name="Molina L."/>
            <person name="Daniels C."/>
            <person name="Gomez M.J."/>
            <person name="Molina-Henares M.A."/>
            <person name="Matilla M.A."/>
            <person name="Roca A."/>
            <person name="Fernandez M."/>
            <person name="Duque E."/>
            <person name="Segura A."/>
            <person name="Ramos J.L."/>
        </authorList>
    </citation>
    <scope>NUCLEOTIDE SEQUENCE [LARGE SCALE GENOMIC DNA]</scope>
    <source>
        <strain evidence="3">DOT-T1E</strain>
    </source>
</reference>
<dbReference type="HOGENOM" id="CLU_1968672_0_0_6"/>
<dbReference type="GO" id="GO:0071949">
    <property type="term" value="F:FAD binding"/>
    <property type="evidence" value="ECO:0007669"/>
    <property type="project" value="InterPro"/>
</dbReference>
<evidence type="ECO:0000313" key="3">
    <source>
        <dbReference type="Proteomes" id="UP000006503"/>
    </source>
</evidence>
<dbReference type="Pfam" id="PF01494">
    <property type="entry name" value="FAD_binding_3"/>
    <property type="match status" value="1"/>
</dbReference>
<sequence length="127" mass="13672">MVLGAGPAGAATAIGLRRLGYTVTVVSEWRRFAAVEGVSQRVLEGLRHAGLGGALSQAAMPATRQVLWNGQHLHMNQEFLLDRQRFDQALREDLQRAGVSVVEGRVREVVPGGRSSCAPGRWAGADR</sequence>